<protein>
    <submittedName>
        <fullName evidence="1">DUF3954 domain-containing protein</fullName>
    </submittedName>
</protein>
<organism evidence="1 3">
    <name type="scientific">Bacillus cereus</name>
    <dbReference type="NCBI Taxonomy" id="1396"/>
    <lineage>
        <taxon>Bacteria</taxon>
        <taxon>Bacillati</taxon>
        <taxon>Bacillota</taxon>
        <taxon>Bacilli</taxon>
        <taxon>Bacillales</taxon>
        <taxon>Bacillaceae</taxon>
        <taxon>Bacillus</taxon>
        <taxon>Bacillus cereus group</taxon>
    </lineage>
</organism>
<comment type="caution">
    <text evidence="1">The sequence shown here is derived from an EMBL/GenBank/DDBJ whole genome shotgun (WGS) entry which is preliminary data.</text>
</comment>
<name>A0A1S9TLB8_BACCE</name>
<dbReference type="EMBL" id="MUAJ01000022">
    <property type="protein sequence ID" value="OOR10816.1"/>
    <property type="molecule type" value="Genomic_DNA"/>
</dbReference>
<dbReference type="Proteomes" id="UP000190906">
    <property type="component" value="Unassembled WGS sequence"/>
</dbReference>
<reference evidence="2 4" key="2">
    <citation type="submission" date="2017-09" db="EMBL/GenBank/DDBJ databases">
        <title>Large-scale bioinformatics analysis of Bacillus genomes uncovers conserved roles of natural products in bacterial physiology.</title>
        <authorList>
            <consortium name="Agbiome Team Llc"/>
            <person name="Bleich R.M."/>
            <person name="Grubbs K.J."/>
            <person name="Santa Maria K.C."/>
            <person name="Allen S.E."/>
            <person name="Farag S."/>
            <person name="Shank E.A."/>
            <person name="Bowers A."/>
        </authorList>
    </citation>
    <scope>NUCLEOTIDE SEQUENCE [LARGE SCALE GENOMIC DNA]</scope>
    <source>
        <strain evidence="2 4">AFS049141</strain>
    </source>
</reference>
<evidence type="ECO:0000313" key="2">
    <source>
        <dbReference type="EMBL" id="PGO73611.1"/>
    </source>
</evidence>
<evidence type="ECO:0000313" key="3">
    <source>
        <dbReference type="Proteomes" id="UP000190906"/>
    </source>
</evidence>
<evidence type="ECO:0000313" key="1">
    <source>
        <dbReference type="EMBL" id="OOR10816.1"/>
    </source>
</evidence>
<dbReference type="EMBL" id="NUIQ01000155">
    <property type="protein sequence ID" value="PGO73611.1"/>
    <property type="molecule type" value="Genomic_DNA"/>
</dbReference>
<accession>A0A1S9TLB8</accession>
<evidence type="ECO:0000313" key="4">
    <source>
        <dbReference type="Proteomes" id="UP000223834"/>
    </source>
</evidence>
<dbReference type="AlphaFoldDB" id="A0A1S9TLB8"/>
<reference evidence="1 3" key="1">
    <citation type="submission" date="2017-01" db="EMBL/GenBank/DDBJ databases">
        <title>Bacillus cereus isolates.</title>
        <authorList>
            <person name="Beno S.M."/>
        </authorList>
    </citation>
    <scope>NUCLEOTIDE SEQUENCE [LARGE SCALE GENOMIC DNA]</scope>
    <source>
        <strain evidence="1 3">FSL H8-0485</strain>
    </source>
</reference>
<dbReference type="Pfam" id="PF13128">
    <property type="entry name" value="DUF3954"/>
    <property type="match status" value="1"/>
</dbReference>
<dbReference type="InterPro" id="IPR025017">
    <property type="entry name" value="DUF3954"/>
</dbReference>
<gene>
    <name evidence="1" type="ORF">BW897_20880</name>
    <name evidence="2" type="ORF">CN980_18300</name>
</gene>
<sequence length="54" mass="5941">MKVEIDVTCNAILIVEDGQVKQIPPPITGYGEQVAVWVNGKVVRVVTTFTENIK</sequence>
<dbReference type="Proteomes" id="UP000223834">
    <property type="component" value="Unassembled WGS sequence"/>
</dbReference>
<dbReference type="RefSeq" id="WP_078205115.1">
    <property type="nucleotide sequence ID" value="NZ_MUAJ01000022.1"/>
</dbReference>
<proteinExistence type="predicted"/>